<proteinExistence type="inferred from homology"/>
<protein>
    <recommendedName>
        <fullName evidence="8">Ubiquinone biosynthesis protein COQ4 homolog, mitochondrial</fullName>
    </recommendedName>
    <alternativeName>
        <fullName evidence="8">4-hydroxy-3-methoxy-5-polyprenylbenzoate decarboxylase</fullName>
        <ecNumber evidence="8">4.1.1.130</ecNumber>
    </alternativeName>
    <alternativeName>
        <fullName evidence="8">Coenzyme Q biosynthesis protein 4 homolog</fullName>
    </alternativeName>
</protein>
<dbReference type="Pfam" id="PF05019">
    <property type="entry name" value="Coq4"/>
    <property type="match status" value="1"/>
</dbReference>
<evidence type="ECO:0000256" key="5">
    <source>
        <dbReference type="ARBA" id="ARBA00023128"/>
    </source>
</evidence>
<keyword evidence="7 8" id="KW-0456">Lyase</keyword>
<dbReference type="EC" id="4.1.1.130" evidence="8"/>
<dbReference type="EMBL" id="JAPWTJ010000461">
    <property type="protein sequence ID" value="KAJ8978227.1"/>
    <property type="molecule type" value="Genomic_DNA"/>
</dbReference>
<evidence type="ECO:0000256" key="3">
    <source>
        <dbReference type="ARBA" id="ARBA00022792"/>
    </source>
</evidence>
<comment type="similarity">
    <text evidence="8">Belongs to the COQ4 family.</text>
</comment>
<evidence type="ECO:0000256" key="1">
    <source>
        <dbReference type="ARBA" id="ARBA00022688"/>
    </source>
</evidence>
<evidence type="ECO:0000313" key="10">
    <source>
        <dbReference type="Proteomes" id="UP001162164"/>
    </source>
</evidence>
<comment type="pathway">
    <text evidence="8">Cofactor biosynthesis; ubiquinone biosynthesis.</text>
</comment>
<feature type="binding site" evidence="8">
    <location>
        <position position="94"/>
    </location>
    <ligand>
        <name>Zn(2+)</name>
        <dbReference type="ChEBI" id="CHEBI:29105"/>
    </ligand>
</feature>
<dbReference type="PANTHER" id="PTHR12922">
    <property type="entry name" value="UBIQUINONE BIOSYNTHESIS PROTEIN"/>
    <property type="match status" value="1"/>
</dbReference>
<keyword evidence="3 8" id="KW-0999">Mitochondrion inner membrane</keyword>
<keyword evidence="1 8" id="KW-0831">Ubiquinone biosynthesis</keyword>
<feature type="binding site" evidence="8">
    <location>
        <position position="97"/>
    </location>
    <ligand>
        <name>Zn(2+)</name>
        <dbReference type="ChEBI" id="CHEBI:29105"/>
    </ligand>
</feature>
<evidence type="ECO:0000313" key="9">
    <source>
        <dbReference type="EMBL" id="KAJ8978227.1"/>
    </source>
</evidence>
<keyword evidence="4 8" id="KW-0862">Zinc</keyword>
<evidence type="ECO:0000256" key="8">
    <source>
        <dbReference type="HAMAP-Rule" id="MF_03111"/>
    </source>
</evidence>
<comment type="caution">
    <text evidence="9">The sequence shown here is derived from an EMBL/GenBank/DDBJ whole genome shotgun (WGS) entry which is preliminary data.</text>
</comment>
<comment type="catalytic activity">
    <reaction evidence="8">
        <text>a 4-hydroxy-3-methoxy-5-(all-trans-polyprenyl)benzoate + H(+) = a 2-methoxy-6-(all-trans-polyprenyl)phenol + CO2</text>
        <dbReference type="Rhea" id="RHEA:81179"/>
        <dbReference type="Rhea" id="RHEA-COMP:9551"/>
        <dbReference type="Rhea" id="RHEA-COMP:10931"/>
        <dbReference type="ChEBI" id="CHEBI:15378"/>
        <dbReference type="ChEBI" id="CHEBI:16526"/>
        <dbReference type="ChEBI" id="CHEBI:62731"/>
        <dbReference type="ChEBI" id="CHEBI:84443"/>
        <dbReference type="EC" id="4.1.1.130"/>
    </reaction>
</comment>
<comment type="function">
    <text evidence="8">Lyase that catalyzes the C1-decarboxylation of 4-hydroxy-3-methoxy-5-(all-trans-polyprenyl)benzoic acid into 2-methoxy-6-(all-trans-polyprenyl)phenol during ubiquinone biosynthesis.</text>
</comment>
<keyword evidence="5 8" id="KW-0496">Mitochondrion</keyword>
<reference evidence="9" key="1">
    <citation type="journal article" date="2023" name="Insect Mol. Biol.">
        <title>Genome sequencing provides insights into the evolution of gene families encoding plant cell wall-degrading enzymes in longhorned beetles.</title>
        <authorList>
            <person name="Shin N.R."/>
            <person name="Okamura Y."/>
            <person name="Kirsch R."/>
            <person name="Pauchet Y."/>
        </authorList>
    </citation>
    <scope>NUCLEOTIDE SEQUENCE</scope>
    <source>
        <strain evidence="9">MMC_N1</strain>
    </source>
</reference>
<sequence length="196" mass="23418">MFRGRHQEEKLQDIYWRRWKSRKKGTQILTERPRINTSTVNLEYLKKLPNDTLGKTYSNFLEKNKVTPDSRMTVQFISDIELAYVIQRYREIHDLIHTVLQMPTHMLGEVTVKWIEAIQTKLPMCIGGAVFGPLRLKPKQRQLYLRQYLPWAIKTGTSAEFLMNIYFEKRWEQPLSEFYTEVKIKPLVLKENVKKT</sequence>
<evidence type="ECO:0000256" key="2">
    <source>
        <dbReference type="ARBA" id="ARBA00022723"/>
    </source>
</evidence>
<keyword evidence="2 8" id="KW-0479">Metal-binding</keyword>
<comment type="cofactor">
    <cofactor evidence="8">
        <name>Zn(2+)</name>
        <dbReference type="ChEBI" id="CHEBI:29105"/>
    </cofactor>
</comment>
<dbReference type="InterPro" id="IPR007715">
    <property type="entry name" value="Coq4"/>
</dbReference>
<feature type="binding site" evidence="8">
    <location>
        <position position="109"/>
    </location>
    <ligand>
        <name>Zn(2+)</name>
        <dbReference type="ChEBI" id="CHEBI:29105"/>
    </ligand>
</feature>
<organism evidence="9 10">
    <name type="scientific">Molorchus minor</name>
    <dbReference type="NCBI Taxonomy" id="1323400"/>
    <lineage>
        <taxon>Eukaryota</taxon>
        <taxon>Metazoa</taxon>
        <taxon>Ecdysozoa</taxon>
        <taxon>Arthropoda</taxon>
        <taxon>Hexapoda</taxon>
        <taxon>Insecta</taxon>
        <taxon>Pterygota</taxon>
        <taxon>Neoptera</taxon>
        <taxon>Endopterygota</taxon>
        <taxon>Coleoptera</taxon>
        <taxon>Polyphaga</taxon>
        <taxon>Cucujiformia</taxon>
        <taxon>Chrysomeloidea</taxon>
        <taxon>Cerambycidae</taxon>
        <taxon>Lamiinae</taxon>
        <taxon>Monochamini</taxon>
        <taxon>Molorchus</taxon>
    </lineage>
</organism>
<keyword evidence="10" id="KW-1185">Reference proteome</keyword>
<evidence type="ECO:0000256" key="6">
    <source>
        <dbReference type="ARBA" id="ARBA00023136"/>
    </source>
</evidence>
<evidence type="ECO:0000256" key="4">
    <source>
        <dbReference type="ARBA" id="ARBA00022833"/>
    </source>
</evidence>
<feature type="binding site" evidence="8">
    <location>
        <position position="93"/>
    </location>
    <ligand>
        <name>Zn(2+)</name>
        <dbReference type="ChEBI" id="CHEBI:29105"/>
    </ligand>
</feature>
<dbReference type="PANTHER" id="PTHR12922:SF7">
    <property type="entry name" value="UBIQUINONE BIOSYNTHESIS PROTEIN COQ4 HOMOLOG, MITOCHONDRIAL"/>
    <property type="match status" value="1"/>
</dbReference>
<name>A0ABQ9JKL9_9CUCU</name>
<dbReference type="Proteomes" id="UP001162164">
    <property type="component" value="Unassembled WGS sequence"/>
</dbReference>
<comment type="subcellular location">
    <subcellularLocation>
        <location evidence="8">Mitochondrion inner membrane</location>
        <topology evidence="8">Peripheral membrane protein</topology>
        <orientation evidence="8">Matrix side</orientation>
    </subcellularLocation>
</comment>
<dbReference type="HAMAP" id="MF_03111">
    <property type="entry name" value="Coq4"/>
    <property type="match status" value="1"/>
</dbReference>
<evidence type="ECO:0000256" key="7">
    <source>
        <dbReference type="ARBA" id="ARBA00023239"/>
    </source>
</evidence>
<gene>
    <name evidence="9" type="ORF">NQ317_016378</name>
</gene>
<comment type="subunit">
    <text evidence="8">Component of a multi-subunit COQ enzyme complex.</text>
</comment>
<keyword evidence="6 8" id="KW-0472">Membrane</keyword>
<dbReference type="InterPro" id="IPR027540">
    <property type="entry name" value="Coq4_euk"/>
</dbReference>
<accession>A0ABQ9JKL9</accession>